<evidence type="ECO:0000256" key="1">
    <source>
        <dbReference type="SAM" id="MobiDB-lite"/>
    </source>
</evidence>
<feature type="region of interest" description="Disordered" evidence="1">
    <location>
        <begin position="23"/>
        <end position="62"/>
    </location>
</feature>
<protein>
    <submittedName>
        <fullName evidence="3">Uncharacterized protein LOC34623491</fullName>
    </submittedName>
</protein>
<name>A0A6P6RZD7_9EIME</name>
<feature type="compositionally biased region" description="Polar residues" evidence="1">
    <location>
        <begin position="1674"/>
        <end position="1689"/>
    </location>
</feature>
<dbReference type="GeneID" id="34623491"/>
<keyword evidence="2" id="KW-1185">Reference proteome</keyword>
<proteinExistence type="predicted"/>
<feature type="region of interest" description="Disordered" evidence="1">
    <location>
        <begin position="1319"/>
        <end position="1347"/>
    </location>
</feature>
<dbReference type="OrthoDB" id="348264at2759"/>
<evidence type="ECO:0000313" key="2">
    <source>
        <dbReference type="Proteomes" id="UP000515125"/>
    </source>
</evidence>
<feature type="compositionally biased region" description="Acidic residues" evidence="1">
    <location>
        <begin position="1651"/>
        <end position="1663"/>
    </location>
</feature>
<sequence length="1689" mass="180935">MRAPFQGLGGDNAAPCALSEVTWSKATPRALHGESRSQARRSSRRAGETSPDACSTAMRAAPEGVSMDLGAPKWSSEAAKMQEAADFEGWGPVLSLDSEQDASPLQAPLREASVSRLPGTIDVHFSSPPGSSPSEGAICEDPADGLAQQKGSWRHLQLPLETFLFLAVDSEADALRFLKEGASVMLGSAHASSGSPSMGPVGAGFYELKLAEALFTEAAAAAVQRRAAAQSAAPKGKSGFESLKKAIKEFFAALYPRVAEERHRQQKQLLQQQDPLLCRVAPIWQDFRATLFSHDELPPFERVPVVSVREGGPLWDVRRASGVQGAPGKPSCSRKLLLRLPKLALHEALLTPLQIATKDAPETGDTAACRGNLALRWAVLCAMVRYREMLDPQVLDLIPDPRTPRGLPDGLLTIERALFHGTTAPHCVAAYPAAVERRTVGCGRCRELGPCSVTACVKTLLQLCEFLLFSYPFTGLSAAARQRRLRLLQSIAQAYPVEYGGQSQSRNLRTRSASPLWILPMGSAVKAWMETSTEDLNSLFHAAKRSGAAGDNSEAVALLEGLLLSCDQRPPDLDAMEEQLHRERTYAEGKLRGPLAADSTTAGALLALPAFVEALILDGVDAGARVIAPLMAQLNQQAQSLASQLGLPSADGSLREDDARGTRPSRTVSRAQLLEQRREFLLLLNTVERRMLMAVTEALEGSILGGTGLHARRLSPEPEGPLPEDGEEAAVRTFVEAQVFLRDLTHSMRKTLMLPKGPHEAHAEVTAAAAPVDHPEASIPFPSFSDLLTVSEGSNPLNAGRPTLATSSALATAAARLYAFFQVNCFGRSLPDSLRLRISRGLSSPTAASCRLFRELHDGSLRAEWTIHIHPDVHHLPLLASSLLSSMFTIYKDSVLTPRALLPPGVPPLEGASEETESWDASSPSCCCKAVRRWQAIRRTAERNAWPFYVGLQGGEPLQFSLATSICPLQEGPGDPALVCGSPRPMLDILSAKPSASVVHAQVGSSGPHRLLSLRTAVPIGSSGSVSAAMALSAAETEVLLREAKDEAEGEKILRALEACTAERYEGARLRTPLLDRLVEEGIEPRRALLLLNTLVERQTVLPSSGEISELMTAAHPETAGSPVVVPRPKVEGALANLSRNWEKGSVHFLPLVYALWAGERSAAAGAAAAGAVSVAKEMGEEGLPKSVEAGSESSSLDTWAWKVAEKLRRDATGAAFLLRWLEGHTRGYQHSSDCLQAGSTGVDLRGVVSQGPSVPEEGSPAATKALFQEGLKYLEDLHVIEHQHQHSQRLMTMHHLLHSTNNQEGLAEAVSQICAGQMPSKTKDSDSQLLTEQPDEAPKAVEETQNAVKGEAALRGALEDSARRIVEGSGRDAVAQQLYAMFNTKCFSRALPPSPQLVFADPNSITAARGTLYKASSPPAVLASHYAAVGDFRQPPVIYIHPGVRDIFLLAHVLLQQMMQLMGRVYQPFTTLGVETPPELQKHITASQLAPLADKYATKLAKAPITPPASDGLQRIQSLARPEPLGQGEPEGFVSLSRFFQASTALPALLRESGKISEDAAAKQQQTLQAAATALARASAKGTGRTPMQHNALHLVAAEAAETASAGSSNPDDINPAAFLEAVEFVQMEAARHYAREGTQKLPVVVAAPGEDEGDQAGEEEATFEKSEGAKATQRNWQALLSTEESIR</sequence>
<reference evidence="3" key="1">
    <citation type="submission" date="2025-08" db="UniProtKB">
        <authorList>
            <consortium name="RefSeq"/>
        </authorList>
    </citation>
    <scope>IDENTIFICATION</scope>
</reference>
<gene>
    <name evidence="3" type="primary">LOC34623491</name>
</gene>
<accession>A0A6P6RZD7</accession>
<feature type="region of interest" description="Disordered" evidence="1">
    <location>
        <begin position="647"/>
        <end position="668"/>
    </location>
</feature>
<dbReference type="RefSeq" id="XP_026193306.1">
    <property type="nucleotide sequence ID" value="XM_026337521.1"/>
</dbReference>
<evidence type="ECO:0000313" key="3">
    <source>
        <dbReference type="RefSeq" id="XP_026193306.1"/>
    </source>
</evidence>
<dbReference type="Proteomes" id="UP000515125">
    <property type="component" value="Unplaced"/>
</dbReference>
<organism evidence="2 3">
    <name type="scientific">Cyclospora cayetanensis</name>
    <dbReference type="NCBI Taxonomy" id="88456"/>
    <lineage>
        <taxon>Eukaryota</taxon>
        <taxon>Sar</taxon>
        <taxon>Alveolata</taxon>
        <taxon>Apicomplexa</taxon>
        <taxon>Conoidasida</taxon>
        <taxon>Coccidia</taxon>
        <taxon>Eucoccidiorida</taxon>
        <taxon>Eimeriorina</taxon>
        <taxon>Eimeriidae</taxon>
        <taxon>Cyclospora</taxon>
    </lineage>
</organism>
<feature type="region of interest" description="Disordered" evidence="1">
    <location>
        <begin position="1650"/>
        <end position="1689"/>
    </location>
</feature>